<name>A0AAP0S267_LIQFO</name>
<dbReference type="Gene3D" id="2.40.70.10">
    <property type="entry name" value="Acid Proteases"/>
    <property type="match status" value="2"/>
</dbReference>
<dbReference type="PANTHER" id="PTHR47967">
    <property type="entry name" value="OS07G0603500 PROTEIN-RELATED"/>
    <property type="match status" value="1"/>
</dbReference>
<dbReference type="InterPro" id="IPR032799">
    <property type="entry name" value="TAXi_C"/>
</dbReference>
<gene>
    <name evidence="8" type="ORF">L1049_007734</name>
</gene>
<dbReference type="SUPFAM" id="SSF50630">
    <property type="entry name" value="Acid proteases"/>
    <property type="match status" value="1"/>
</dbReference>
<evidence type="ECO:0000256" key="3">
    <source>
        <dbReference type="ARBA" id="ARBA00022750"/>
    </source>
</evidence>
<feature type="chain" id="PRO_5043006575" description="Peptidase A1 domain-containing protein" evidence="6">
    <location>
        <begin position="16"/>
        <end position="424"/>
    </location>
</feature>
<dbReference type="Pfam" id="PF14543">
    <property type="entry name" value="TAXi_N"/>
    <property type="match status" value="1"/>
</dbReference>
<evidence type="ECO:0000256" key="2">
    <source>
        <dbReference type="ARBA" id="ARBA00022670"/>
    </source>
</evidence>
<feature type="signal peptide" evidence="6">
    <location>
        <begin position="1"/>
        <end position="15"/>
    </location>
</feature>
<dbReference type="InterPro" id="IPR034161">
    <property type="entry name" value="Pepsin-like_plant"/>
</dbReference>
<evidence type="ECO:0000259" key="7">
    <source>
        <dbReference type="PROSITE" id="PS51767"/>
    </source>
</evidence>
<dbReference type="Pfam" id="PF14541">
    <property type="entry name" value="TAXi_C"/>
    <property type="match status" value="1"/>
</dbReference>
<dbReference type="AlphaFoldDB" id="A0AAP0S267"/>
<keyword evidence="2" id="KW-0645">Protease</keyword>
<proteinExistence type="inferred from homology"/>
<keyword evidence="4" id="KW-0378">Hydrolase</keyword>
<comment type="caution">
    <text evidence="8">The sequence shown here is derived from an EMBL/GenBank/DDBJ whole genome shotgun (WGS) entry which is preliminary data.</text>
</comment>
<comment type="similarity">
    <text evidence="1">Belongs to the peptidase A1 family.</text>
</comment>
<feature type="domain" description="Peptidase A1" evidence="7">
    <location>
        <begin position="98"/>
        <end position="424"/>
    </location>
</feature>
<reference evidence="8 9" key="1">
    <citation type="journal article" date="2024" name="Plant J.">
        <title>Genome sequences and population genomics reveal climatic adaptation and genomic divergence between two closely related sweetgum species.</title>
        <authorList>
            <person name="Xu W.Q."/>
            <person name="Ren C.Q."/>
            <person name="Zhang X.Y."/>
            <person name="Comes H.P."/>
            <person name="Liu X.H."/>
            <person name="Li Y.G."/>
            <person name="Kettle C.J."/>
            <person name="Jalonen R."/>
            <person name="Gaisberger H."/>
            <person name="Ma Y.Z."/>
            <person name="Qiu Y.X."/>
        </authorList>
    </citation>
    <scope>NUCLEOTIDE SEQUENCE [LARGE SCALE GENOMIC DNA]</scope>
    <source>
        <strain evidence="8">Hangzhou</strain>
    </source>
</reference>
<dbReference type="GO" id="GO:0006508">
    <property type="term" value="P:proteolysis"/>
    <property type="evidence" value="ECO:0007669"/>
    <property type="project" value="UniProtKB-KW"/>
</dbReference>
<evidence type="ECO:0000256" key="1">
    <source>
        <dbReference type="ARBA" id="ARBA00007447"/>
    </source>
</evidence>
<organism evidence="8 9">
    <name type="scientific">Liquidambar formosana</name>
    <name type="common">Formosan gum</name>
    <dbReference type="NCBI Taxonomy" id="63359"/>
    <lineage>
        <taxon>Eukaryota</taxon>
        <taxon>Viridiplantae</taxon>
        <taxon>Streptophyta</taxon>
        <taxon>Embryophyta</taxon>
        <taxon>Tracheophyta</taxon>
        <taxon>Spermatophyta</taxon>
        <taxon>Magnoliopsida</taxon>
        <taxon>eudicotyledons</taxon>
        <taxon>Gunneridae</taxon>
        <taxon>Pentapetalae</taxon>
        <taxon>Saxifragales</taxon>
        <taxon>Altingiaceae</taxon>
        <taxon>Liquidambar</taxon>
    </lineage>
</organism>
<dbReference type="GO" id="GO:0005576">
    <property type="term" value="C:extracellular region"/>
    <property type="evidence" value="ECO:0007669"/>
    <property type="project" value="TreeGrafter"/>
</dbReference>
<evidence type="ECO:0000256" key="6">
    <source>
        <dbReference type="SAM" id="SignalP"/>
    </source>
</evidence>
<dbReference type="InterPro" id="IPR021109">
    <property type="entry name" value="Peptidase_aspartic_dom_sf"/>
</dbReference>
<dbReference type="InterPro" id="IPR032861">
    <property type="entry name" value="TAXi_N"/>
</dbReference>
<dbReference type="PANTHER" id="PTHR47967:SF128">
    <property type="entry name" value="ASPARTIC PROTEINASE CDR1-LIKE"/>
    <property type="match status" value="1"/>
</dbReference>
<keyword evidence="6" id="KW-0732">Signal</keyword>
<keyword evidence="9" id="KW-1185">Reference proteome</keyword>
<dbReference type="EMBL" id="JBBPBK010000002">
    <property type="protein sequence ID" value="KAK9289578.1"/>
    <property type="molecule type" value="Genomic_DNA"/>
</dbReference>
<dbReference type="InterPro" id="IPR033121">
    <property type="entry name" value="PEPTIDASE_A1"/>
</dbReference>
<dbReference type="GO" id="GO:0004190">
    <property type="term" value="F:aspartic-type endopeptidase activity"/>
    <property type="evidence" value="ECO:0007669"/>
    <property type="project" value="UniProtKB-KW"/>
</dbReference>
<keyword evidence="3" id="KW-0064">Aspartyl protease</keyword>
<evidence type="ECO:0000313" key="9">
    <source>
        <dbReference type="Proteomes" id="UP001415857"/>
    </source>
</evidence>
<dbReference type="InterPro" id="IPR051708">
    <property type="entry name" value="Plant_Aspart_Prot_A1"/>
</dbReference>
<evidence type="ECO:0000256" key="5">
    <source>
        <dbReference type="ARBA" id="ARBA00023180"/>
    </source>
</evidence>
<dbReference type="InterPro" id="IPR001969">
    <property type="entry name" value="Aspartic_peptidase_AS"/>
</dbReference>
<evidence type="ECO:0000313" key="8">
    <source>
        <dbReference type="EMBL" id="KAK9289578.1"/>
    </source>
</evidence>
<sequence>MYTMALIRRIIAVQAFFFLIHSPIITTSSHSPKEGRSIHIKLFHRDSPPSPFHNLNESPTEKANKSFKRSIPRHAYLSGMEITGNAFQGGIEAENGEYLVKFSIGSPPFEILAIMDTASDLVWTQCLPCDHCHNQLNSIILDPSKSSTCTNLTCNTPSCTLLPNWNCDSSNWCNYIYSYTDFSHSKGLLATDVFTFETSDEGTFPLHNILFGCGHDNENTSPNGRDTGILGLGNHNLSLISQMGSIIESKFTYCFGNHSNPNIESHLVLGNGVFLEGQTTPPKIINGRYHLTLEGISVGEKRLAISSETFSYNPFGGGGVIIDTGTSLTFLAQDMYYRLVEELEEQLGLEMDILPDPPYGRCYNGKISNMNGYGGVKFHFARGLDVVLDRWNLFLQVKGDEFCLALLPSLGGASVVGNLFQQFF</sequence>
<dbReference type="Proteomes" id="UP001415857">
    <property type="component" value="Unassembled WGS sequence"/>
</dbReference>
<accession>A0AAP0S267</accession>
<dbReference type="CDD" id="cd05476">
    <property type="entry name" value="pepsin_A_like_plant"/>
    <property type="match status" value="1"/>
</dbReference>
<keyword evidence="5" id="KW-0325">Glycoprotein</keyword>
<dbReference type="FunFam" id="2.40.70.10:FF:000031">
    <property type="entry name" value="Aspartyl protease AED1"/>
    <property type="match status" value="1"/>
</dbReference>
<evidence type="ECO:0000256" key="4">
    <source>
        <dbReference type="ARBA" id="ARBA00022801"/>
    </source>
</evidence>
<dbReference type="PROSITE" id="PS51767">
    <property type="entry name" value="PEPTIDASE_A1"/>
    <property type="match status" value="1"/>
</dbReference>
<dbReference type="PROSITE" id="PS00141">
    <property type="entry name" value="ASP_PROTEASE"/>
    <property type="match status" value="1"/>
</dbReference>
<protein>
    <recommendedName>
        <fullName evidence="7">Peptidase A1 domain-containing protein</fullName>
    </recommendedName>
</protein>